<dbReference type="EMBL" id="DXHU01000006">
    <property type="protein sequence ID" value="HIV98454.1"/>
    <property type="molecule type" value="Genomic_DNA"/>
</dbReference>
<dbReference type="Proteomes" id="UP000823936">
    <property type="component" value="Unassembled WGS sequence"/>
</dbReference>
<evidence type="ECO:0000256" key="4">
    <source>
        <dbReference type="ARBA" id="ARBA00022884"/>
    </source>
</evidence>
<comment type="subunit">
    <text evidence="8">Part of the 30S ribosomal subunit. Contacts proteins S4 and S8.</text>
</comment>
<gene>
    <name evidence="8 11" type="primary">rpsE</name>
    <name evidence="11" type="ORF">IAB12_01585</name>
</gene>
<proteinExistence type="inferred from homology"/>
<dbReference type="PROSITE" id="PS50881">
    <property type="entry name" value="S5_DSRBD"/>
    <property type="match status" value="1"/>
</dbReference>
<dbReference type="InterPro" id="IPR005712">
    <property type="entry name" value="Ribosomal_uS5_bac-type"/>
</dbReference>
<evidence type="ECO:0000256" key="6">
    <source>
        <dbReference type="ARBA" id="ARBA00023274"/>
    </source>
</evidence>
<name>A0A9D1PT75_9SPIO</name>
<keyword evidence="4 8" id="KW-0694">RNA-binding</keyword>
<dbReference type="GO" id="GO:0003735">
    <property type="term" value="F:structural constituent of ribosome"/>
    <property type="evidence" value="ECO:0007669"/>
    <property type="project" value="UniProtKB-UniRule"/>
</dbReference>
<dbReference type="PANTHER" id="PTHR48277">
    <property type="entry name" value="MITOCHONDRIAL RIBOSOMAL PROTEIN S5"/>
    <property type="match status" value="1"/>
</dbReference>
<dbReference type="GO" id="GO:0019843">
    <property type="term" value="F:rRNA binding"/>
    <property type="evidence" value="ECO:0007669"/>
    <property type="project" value="UniProtKB-UniRule"/>
</dbReference>
<dbReference type="Gene3D" id="3.30.230.10">
    <property type="match status" value="1"/>
</dbReference>
<evidence type="ECO:0000256" key="7">
    <source>
        <dbReference type="ARBA" id="ARBA00035255"/>
    </source>
</evidence>
<comment type="function">
    <text evidence="1 8">Located at the back of the 30S subunit body where it stabilizes the conformation of the head with respect to the body.</text>
</comment>
<evidence type="ECO:0000256" key="2">
    <source>
        <dbReference type="ARBA" id="ARBA00008945"/>
    </source>
</evidence>
<evidence type="ECO:0000313" key="11">
    <source>
        <dbReference type="EMBL" id="HIV98454.1"/>
    </source>
</evidence>
<evidence type="ECO:0000256" key="1">
    <source>
        <dbReference type="ARBA" id="ARBA00003093"/>
    </source>
</evidence>
<dbReference type="InterPro" id="IPR014721">
    <property type="entry name" value="Ribsml_uS5_D2-typ_fold_subgr"/>
</dbReference>
<reference evidence="11" key="2">
    <citation type="submission" date="2021-04" db="EMBL/GenBank/DDBJ databases">
        <authorList>
            <person name="Gilroy R."/>
        </authorList>
    </citation>
    <scope>NUCLEOTIDE SEQUENCE</scope>
    <source>
        <strain evidence="11">Gambia11-129</strain>
    </source>
</reference>
<dbReference type="Pfam" id="PF03719">
    <property type="entry name" value="Ribosomal_S5_C"/>
    <property type="match status" value="1"/>
</dbReference>
<evidence type="ECO:0000256" key="9">
    <source>
        <dbReference type="RuleBase" id="RU003823"/>
    </source>
</evidence>
<evidence type="ECO:0000259" key="10">
    <source>
        <dbReference type="PROSITE" id="PS50881"/>
    </source>
</evidence>
<dbReference type="Pfam" id="PF00333">
    <property type="entry name" value="Ribosomal_S5"/>
    <property type="match status" value="1"/>
</dbReference>
<comment type="domain">
    <text evidence="8">The N-terminal domain interacts with the head of the 30S subunit; the C-terminal domain interacts with the body and contacts protein S4. The interaction surface between S4 and S5 is involved in control of translational fidelity.</text>
</comment>
<dbReference type="InterPro" id="IPR013810">
    <property type="entry name" value="Ribosomal_uS5_N"/>
</dbReference>
<feature type="domain" description="S5 DRBM" evidence="10">
    <location>
        <begin position="13"/>
        <end position="76"/>
    </location>
</feature>
<dbReference type="InterPro" id="IPR000851">
    <property type="entry name" value="Ribosomal_uS5"/>
</dbReference>
<dbReference type="InterPro" id="IPR020568">
    <property type="entry name" value="Ribosomal_Su5_D2-typ_SF"/>
</dbReference>
<keyword evidence="5 8" id="KW-0689">Ribosomal protein</keyword>
<keyword evidence="3 8" id="KW-0699">rRNA-binding</keyword>
<dbReference type="FunFam" id="3.30.230.10:FF:000002">
    <property type="entry name" value="30S ribosomal protein S5"/>
    <property type="match status" value="1"/>
</dbReference>
<dbReference type="SUPFAM" id="SSF54211">
    <property type="entry name" value="Ribosomal protein S5 domain 2-like"/>
    <property type="match status" value="1"/>
</dbReference>
<dbReference type="GO" id="GO:0042254">
    <property type="term" value="P:ribosome biogenesis"/>
    <property type="evidence" value="ECO:0007669"/>
    <property type="project" value="UniProtKB-ARBA"/>
</dbReference>
<dbReference type="FunFam" id="3.30.160.20:FF:000001">
    <property type="entry name" value="30S ribosomal protein S5"/>
    <property type="match status" value="1"/>
</dbReference>
<dbReference type="PANTHER" id="PTHR48277:SF1">
    <property type="entry name" value="MITOCHONDRIAL RIBOSOMAL PROTEIN S5"/>
    <property type="match status" value="1"/>
</dbReference>
<protein>
    <recommendedName>
        <fullName evidence="7 8">Small ribosomal subunit protein uS5</fullName>
    </recommendedName>
</protein>
<dbReference type="HAMAP" id="MF_01307_B">
    <property type="entry name" value="Ribosomal_uS5_B"/>
    <property type="match status" value="1"/>
</dbReference>
<comment type="similarity">
    <text evidence="2 8 9">Belongs to the universal ribosomal protein uS5 family.</text>
</comment>
<dbReference type="Gene3D" id="3.30.160.20">
    <property type="match status" value="1"/>
</dbReference>
<accession>A0A9D1PT75</accession>
<dbReference type="AlphaFoldDB" id="A0A9D1PT75"/>
<reference evidence="11" key="1">
    <citation type="journal article" date="2021" name="PeerJ">
        <title>Extensive microbial diversity within the chicken gut microbiome revealed by metagenomics and culture.</title>
        <authorList>
            <person name="Gilroy R."/>
            <person name="Ravi A."/>
            <person name="Getino M."/>
            <person name="Pursley I."/>
            <person name="Horton D.L."/>
            <person name="Alikhan N.F."/>
            <person name="Baker D."/>
            <person name="Gharbi K."/>
            <person name="Hall N."/>
            <person name="Watson M."/>
            <person name="Adriaenssens E.M."/>
            <person name="Foster-Nyarko E."/>
            <person name="Jarju S."/>
            <person name="Secka A."/>
            <person name="Antonio M."/>
            <person name="Oren A."/>
            <person name="Chaudhuri R.R."/>
            <person name="La Ragione R."/>
            <person name="Hildebrand F."/>
            <person name="Pallen M.J."/>
        </authorList>
    </citation>
    <scope>NUCLEOTIDE SEQUENCE</scope>
    <source>
        <strain evidence="11">Gambia11-129</strain>
    </source>
</reference>
<organism evidence="11 12">
    <name type="scientific">Candidatus Ornithospirochaeta avicola</name>
    <dbReference type="NCBI Taxonomy" id="2840896"/>
    <lineage>
        <taxon>Bacteria</taxon>
        <taxon>Pseudomonadati</taxon>
        <taxon>Spirochaetota</taxon>
        <taxon>Spirochaetia</taxon>
        <taxon>Spirochaetales</taxon>
        <taxon>Spirochaetaceae</taxon>
        <taxon>Spirochaetaceae incertae sedis</taxon>
        <taxon>Candidatus Ornithospirochaeta</taxon>
    </lineage>
</organism>
<dbReference type="InterPro" id="IPR018192">
    <property type="entry name" value="Ribosomal_uS5_N_CS"/>
</dbReference>
<dbReference type="NCBIfam" id="TIGR01021">
    <property type="entry name" value="rpsE_bact"/>
    <property type="match status" value="1"/>
</dbReference>
<comment type="function">
    <text evidence="8">With S4 and S12 plays an important role in translational accuracy.</text>
</comment>
<sequence>MEKAKEREVKDAYIEKLVKLNRVAKVVKGGRRFSFSALVVVGDGAGKVGYGFGKANDVTDAIRKATEKAKKSMITVPMKGNTIPHDIVGNYKSASIILKPAVPGTGVIAGGSVRLVCDAAGIKDVISKSLGSRNGINTVKATFDGLEHLFDAKTVAKNRGKSLKEMWS</sequence>
<comment type="caution">
    <text evidence="11">The sequence shown here is derived from an EMBL/GenBank/DDBJ whole genome shotgun (WGS) entry which is preliminary data.</text>
</comment>
<dbReference type="SUPFAM" id="SSF54768">
    <property type="entry name" value="dsRNA-binding domain-like"/>
    <property type="match status" value="1"/>
</dbReference>
<dbReference type="InterPro" id="IPR005324">
    <property type="entry name" value="Ribosomal_uS5_C"/>
</dbReference>
<dbReference type="GO" id="GO:0006412">
    <property type="term" value="P:translation"/>
    <property type="evidence" value="ECO:0007669"/>
    <property type="project" value="UniProtKB-UniRule"/>
</dbReference>
<dbReference type="GO" id="GO:0015935">
    <property type="term" value="C:small ribosomal subunit"/>
    <property type="evidence" value="ECO:0007669"/>
    <property type="project" value="InterPro"/>
</dbReference>
<dbReference type="GO" id="GO:0005737">
    <property type="term" value="C:cytoplasm"/>
    <property type="evidence" value="ECO:0007669"/>
    <property type="project" value="UniProtKB-ARBA"/>
</dbReference>
<keyword evidence="6 8" id="KW-0687">Ribonucleoprotein</keyword>
<evidence type="ECO:0000256" key="8">
    <source>
        <dbReference type="HAMAP-Rule" id="MF_01307"/>
    </source>
</evidence>
<evidence type="ECO:0000313" key="12">
    <source>
        <dbReference type="Proteomes" id="UP000823936"/>
    </source>
</evidence>
<dbReference type="PROSITE" id="PS00585">
    <property type="entry name" value="RIBOSOMAL_S5"/>
    <property type="match status" value="1"/>
</dbReference>
<evidence type="ECO:0000256" key="3">
    <source>
        <dbReference type="ARBA" id="ARBA00022730"/>
    </source>
</evidence>
<evidence type="ECO:0000256" key="5">
    <source>
        <dbReference type="ARBA" id="ARBA00022980"/>
    </source>
</evidence>